<comment type="caution">
    <text evidence="1">The sequence shown here is derived from an EMBL/GenBank/DDBJ whole genome shotgun (WGS) entry which is preliminary data.</text>
</comment>
<dbReference type="EMBL" id="JAAIIF010000008">
    <property type="protein sequence ID" value="NMM96363.1"/>
    <property type="molecule type" value="Genomic_DNA"/>
</dbReference>
<reference evidence="1 2" key="1">
    <citation type="submission" date="2020-02" db="EMBL/GenBank/DDBJ databases">
        <title>Characterization of phylogenetic diversity of novel bifidobacterial species isolated in Czech ZOOs.</title>
        <authorList>
            <person name="Lugli G.A."/>
            <person name="Vera N.B."/>
            <person name="Ventura M."/>
        </authorList>
    </citation>
    <scope>NUCLEOTIDE SEQUENCE [LARGE SCALE GENOMIC DNA]</scope>
    <source>
        <strain evidence="1 2">DSM 109960</strain>
    </source>
</reference>
<protein>
    <submittedName>
        <fullName evidence="1">Ycg4K</fullName>
    </submittedName>
</protein>
<evidence type="ECO:0000313" key="2">
    <source>
        <dbReference type="Proteomes" id="UP000529710"/>
    </source>
</evidence>
<organism evidence="1 2">
    <name type="scientific">Bifidobacterium erythrocebi</name>
    <dbReference type="NCBI Taxonomy" id="2675325"/>
    <lineage>
        <taxon>Bacteria</taxon>
        <taxon>Bacillati</taxon>
        <taxon>Actinomycetota</taxon>
        <taxon>Actinomycetes</taxon>
        <taxon>Bifidobacteriales</taxon>
        <taxon>Bifidobacteriaceae</taxon>
        <taxon>Bifidobacterium</taxon>
    </lineage>
</organism>
<gene>
    <name evidence="1" type="ORF">G1C98_1099</name>
</gene>
<dbReference type="Proteomes" id="UP000529710">
    <property type="component" value="Unassembled WGS sequence"/>
</dbReference>
<dbReference type="AlphaFoldDB" id="A0A7Y0HV79"/>
<name>A0A7Y0HV79_9BIFI</name>
<sequence length="277" mass="31393">MRAQAGRNLPRYLTGYHCRMTEDKGLELARKFCGIARFDRYLTDTGGDFGMALSLCKWNHRFAGVLHEQIGYVEICVRNAIDRQLKSLALAETGYKDWTNPQHMPDLVSKTVKGQIRQARDLAQQEKGTSRREITHDDVVSKLMWGTWSKIVGNAETTEKTEQQQALWRAAVSGAFPNAPQNEQGRLSVARNLAYLRSARNKAAHFDNLSTVSKHKRRVINASFYLLSSVDKSFTHGWFDASVLRAMSRERQSILQQCPNEGNVIDDTSRESANNMV</sequence>
<accession>A0A7Y0HV79</accession>
<keyword evidence="2" id="KW-1185">Reference proteome</keyword>
<proteinExistence type="predicted"/>
<evidence type="ECO:0000313" key="1">
    <source>
        <dbReference type="EMBL" id="NMM96363.1"/>
    </source>
</evidence>